<gene>
    <name evidence="2" type="ORF">FXF47_05060</name>
</gene>
<dbReference type="EMBL" id="VSIX01000043">
    <property type="protein sequence ID" value="TYB31267.1"/>
    <property type="molecule type" value="Genomic_DNA"/>
</dbReference>
<comment type="caution">
    <text evidence="2">The sequence shown here is derived from an EMBL/GenBank/DDBJ whole genome shotgun (WGS) entry which is preliminary data.</text>
</comment>
<protein>
    <submittedName>
        <fullName evidence="2">Uncharacterized protein</fullName>
    </submittedName>
</protein>
<keyword evidence="1" id="KW-1133">Transmembrane helix</keyword>
<organism evidence="2 3">
    <name type="scientific">Candidatus Mcinerneyibacterium aminivorans</name>
    <dbReference type="NCBI Taxonomy" id="2703815"/>
    <lineage>
        <taxon>Bacteria</taxon>
        <taxon>Candidatus Macinerneyibacteriota</taxon>
        <taxon>Candidatus Mcinerneyibacteria</taxon>
        <taxon>Candidatus Mcinerneyibacteriales</taxon>
        <taxon>Candidatus Mcinerneyibacteriaceae</taxon>
        <taxon>Candidatus Mcinerneyibacterium</taxon>
    </lineage>
</organism>
<name>A0A5D0MBZ8_9BACT</name>
<proteinExistence type="predicted"/>
<dbReference type="AlphaFoldDB" id="A0A5D0MBZ8"/>
<evidence type="ECO:0000313" key="3">
    <source>
        <dbReference type="Proteomes" id="UP000324143"/>
    </source>
</evidence>
<keyword evidence="3" id="KW-1185">Reference proteome</keyword>
<evidence type="ECO:0000313" key="2">
    <source>
        <dbReference type="EMBL" id="TYB31267.1"/>
    </source>
</evidence>
<keyword evidence="1" id="KW-0472">Membrane</keyword>
<evidence type="ECO:0000256" key="1">
    <source>
        <dbReference type="SAM" id="Phobius"/>
    </source>
</evidence>
<feature type="transmembrane region" description="Helical" evidence="1">
    <location>
        <begin position="41"/>
        <end position="64"/>
    </location>
</feature>
<keyword evidence="1" id="KW-0812">Transmembrane</keyword>
<accession>A0A5D0MBZ8</accession>
<feature type="transmembrane region" description="Helical" evidence="1">
    <location>
        <begin position="14"/>
        <end position="35"/>
    </location>
</feature>
<sequence>MLFMFADILKVDNITQLIAGIVMALGSIALFIWKFSTTPDLVGMLDLESLGLLILFIGGIQITVKRGLKKKSS</sequence>
<dbReference type="Proteomes" id="UP000324143">
    <property type="component" value="Unassembled WGS sequence"/>
</dbReference>
<reference evidence="2" key="1">
    <citation type="submission" date="2019-08" db="EMBL/GenBank/DDBJ databases">
        <title>Genomic characterization of a novel candidate phylum (ARYD3) from a high temperature, high salinity tertiary oil reservoir in north central Oklahoma, USA.</title>
        <authorList>
            <person name="Youssef N.H."/>
            <person name="Yadav A."/>
            <person name="Elshahed M.S."/>
        </authorList>
    </citation>
    <scope>NUCLEOTIDE SEQUENCE [LARGE SCALE GENOMIC DNA]</scope>
    <source>
        <strain evidence="2">ARYD3</strain>
    </source>
</reference>